<organism evidence="5 6">
    <name type="scientific">Saprolegnia parasitica (strain CBS 223.65)</name>
    <dbReference type="NCBI Taxonomy" id="695850"/>
    <lineage>
        <taxon>Eukaryota</taxon>
        <taxon>Sar</taxon>
        <taxon>Stramenopiles</taxon>
        <taxon>Oomycota</taxon>
        <taxon>Saprolegniomycetes</taxon>
        <taxon>Saprolegniales</taxon>
        <taxon>Saprolegniaceae</taxon>
        <taxon>Saprolegnia</taxon>
    </lineage>
</organism>
<evidence type="ECO:0000313" key="6">
    <source>
        <dbReference type="Proteomes" id="UP000030745"/>
    </source>
</evidence>
<gene>
    <name evidence="5" type="ORF">SPRG_04724</name>
</gene>
<evidence type="ECO:0000256" key="1">
    <source>
        <dbReference type="ARBA" id="ARBA00005639"/>
    </source>
</evidence>
<protein>
    <submittedName>
        <fullName evidence="5">Uncharacterized protein</fullName>
    </submittedName>
</protein>
<keyword evidence="2" id="KW-0597">Phosphoprotein</keyword>
<evidence type="ECO:0000259" key="3">
    <source>
        <dbReference type="Pfam" id="PF04710"/>
    </source>
</evidence>
<dbReference type="GO" id="GO:0008592">
    <property type="term" value="P:regulation of Toll signaling pathway"/>
    <property type="evidence" value="ECO:0007669"/>
    <property type="project" value="InterPro"/>
</dbReference>
<feature type="domain" description="Pellino RING" evidence="4">
    <location>
        <begin position="315"/>
        <end position="441"/>
    </location>
</feature>
<dbReference type="RefSeq" id="XP_012198520.1">
    <property type="nucleotide sequence ID" value="XM_012343130.1"/>
</dbReference>
<comment type="similarity">
    <text evidence="1">Belongs to the pellino family.</text>
</comment>
<dbReference type="KEGG" id="spar:SPRG_04724"/>
<dbReference type="Pfam" id="PF20723">
    <property type="entry name" value="Pellino_RING"/>
    <property type="match status" value="1"/>
</dbReference>
<dbReference type="GeneID" id="24127155"/>
<dbReference type="InterPro" id="IPR048334">
    <property type="entry name" value="Pellino_FHA"/>
</dbReference>
<evidence type="ECO:0000256" key="2">
    <source>
        <dbReference type="ARBA" id="ARBA00022553"/>
    </source>
</evidence>
<dbReference type="GO" id="GO:0061630">
    <property type="term" value="F:ubiquitin protein ligase activity"/>
    <property type="evidence" value="ECO:0007669"/>
    <property type="project" value="InterPro"/>
</dbReference>
<dbReference type="STRING" id="695850.A0A067CJZ7"/>
<dbReference type="Proteomes" id="UP000030745">
    <property type="component" value="Unassembled WGS sequence"/>
</dbReference>
<dbReference type="VEuPathDB" id="FungiDB:SPRG_04724"/>
<dbReference type="OrthoDB" id="8801906at2759"/>
<reference evidence="5 6" key="1">
    <citation type="journal article" date="2013" name="PLoS Genet.">
        <title>Distinctive expansion of potential virulence genes in the genome of the oomycete fish pathogen Saprolegnia parasitica.</title>
        <authorList>
            <person name="Jiang R.H."/>
            <person name="de Bruijn I."/>
            <person name="Haas B.J."/>
            <person name="Belmonte R."/>
            <person name="Lobach L."/>
            <person name="Christie J."/>
            <person name="van den Ackerveken G."/>
            <person name="Bottin A."/>
            <person name="Bulone V."/>
            <person name="Diaz-Moreno S.M."/>
            <person name="Dumas B."/>
            <person name="Fan L."/>
            <person name="Gaulin E."/>
            <person name="Govers F."/>
            <person name="Grenville-Briggs L.J."/>
            <person name="Horner N.R."/>
            <person name="Levin J.Z."/>
            <person name="Mammella M."/>
            <person name="Meijer H.J."/>
            <person name="Morris P."/>
            <person name="Nusbaum C."/>
            <person name="Oome S."/>
            <person name="Phillips A.J."/>
            <person name="van Rooyen D."/>
            <person name="Rzeszutek E."/>
            <person name="Saraiva M."/>
            <person name="Secombes C.J."/>
            <person name="Seidl M.F."/>
            <person name="Snel B."/>
            <person name="Stassen J.H."/>
            <person name="Sykes S."/>
            <person name="Tripathy S."/>
            <person name="van den Berg H."/>
            <person name="Vega-Arreguin J.C."/>
            <person name="Wawra S."/>
            <person name="Young S.K."/>
            <person name="Zeng Q."/>
            <person name="Dieguez-Uribeondo J."/>
            <person name="Russ C."/>
            <person name="Tyler B.M."/>
            <person name="van West P."/>
        </authorList>
    </citation>
    <scope>NUCLEOTIDE SEQUENCE [LARGE SCALE GENOMIC DNA]</scope>
    <source>
        <strain evidence="5 6">CBS 223.65</strain>
    </source>
</reference>
<feature type="domain" description="Pellino FHA" evidence="3">
    <location>
        <begin position="3"/>
        <end position="171"/>
    </location>
</feature>
<dbReference type="EMBL" id="KK583200">
    <property type="protein sequence ID" value="KDO30823.1"/>
    <property type="molecule type" value="Genomic_DNA"/>
</dbReference>
<dbReference type="OMA" id="QIGRMPC"/>
<dbReference type="PANTHER" id="PTHR12098">
    <property type="entry name" value="E3 UBIQUITIN-PROTEIN LIGASE PELLINO-RELATED"/>
    <property type="match status" value="1"/>
</dbReference>
<dbReference type="InterPro" id="IPR006800">
    <property type="entry name" value="Pellino_fam"/>
</dbReference>
<dbReference type="InterPro" id="IPR048335">
    <property type="entry name" value="Pellino_RING"/>
</dbReference>
<dbReference type="SUPFAM" id="SSF57850">
    <property type="entry name" value="RING/U-box"/>
    <property type="match status" value="1"/>
</dbReference>
<evidence type="ECO:0000313" key="5">
    <source>
        <dbReference type="EMBL" id="KDO30823.1"/>
    </source>
</evidence>
<accession>A0A067CJZ7</accession>
<proteinExistence type="inferred from homology"/>
<dbReference type="AlphaFoldDB" id="A0A067CJZ7"/>
<sequence>MEEYGELVVLGYSSYRVAGKDDPSPHSAKWQPVGSPNCHFRLAPKKSGNGLTRRRAFLATGLGEKASSADAAKAQLHAPSSQFVTIPLSLSTMAMVEYVPDASLDMYQIGRQPSRYNDFSVPGPLYGASGTISRFAARLMCERNAPYRCRLYAGGFDASHTAAVPASALKYCAACSTWSKTLGCCHVAPLSLASDGPVLSEMKSAHACDSTVPVDALTKNGVRLWVPEQKEWFEVSMNGFLYAIQGGGGEHGSSSTSFHRPTAGPVHLESFVSHGCIIDLGGVQLQFLTKLARRKPSLAPPPLQPSLVAQLESLHVQCPVQLMPLRFHADCQSSETAHVFPACGHVFGYDARIALGKACPMCRTPGGMVLLKLTSGNGAKLHQADERNCVPDCVFNPCGHAVGLKCATQYASIRMPNGKSICPICAVALDPIQPFSKLFWHTDDDDEHDADAGANEIQDVAAA</sequence>
<name>A0A067CJZ7_SAPPC</name>
<evidence type="ECO:0000259" key="4">
    <source>
        <dbReference type="Pfam" id="PF20723"/>
    </source>
</evidence>
<keyword evidence="6" id="KW-1185">Reference proteome</keyword>
<dbReference type="GO" id="GO:0000209">
    <property type="term" value="P:protein polyubiquitination"/>
    <property type="evidence" value="ECO:0007669"/>
    <property type="project" value="InterPro"/>
</dbReference>
<dbReference type="PANTHER" id="PTHR12098:SF2">
    <property type="entry name" value="PROTEIN PELLINO"/>
    <property type="match status" value="1"/>
</dbReference>
<dbReference type="Pfam" id="PF04710">
    <property type="entry name" value="Pellino_FHA"/>
    <property type="match status" value="1"/>
</dbReference>